<proteinExistence type="inferred from homology"/>
<dbReference type="PROSITE" id="PS51147">
    <property type="entry name" value="PFTA"/>
    <property type="match status" value="2"/>
</dbReference>
<dbReference type="PANTHER" id="PTHR11129:SF3">
    <property type="entry name" value="PROTEIN PRENYLTRANSFERASE ALPHA SUBUNIT REPEAT-CONTAINING PROTEIN 1"/>
    <property type="match status" value="1"/>
</dbReference>
<evidence type="ECO:0000256" key="4">
    <source>
        <dbReference type="ARBA" id="ARBA00022737"/>
    </source>
</evidence>
<organism evidence="5">
    <name type="scientific">Culicoides sonorensis</name>
    <name type="common">Biting midge</name>
    <dbReference type="NCBI Taxonomy" id="179676"/>
    <lineage>
        <taxon>Eukaryota</taxon>
        <taxon>Metazoa</taxon>
        <taxon>Ecdysozoa</taxon>
        <taxon>Arthropoda</taxon>
        <taxon>Hexapoda</taxon>
        <taxon>Insecta</taxon>
        <taxon>Pterygota</taxon>
        <taxon>Neoptera</taxon>
        <taxon>Endopterygota</taxon>
        <taxon>Diptera</taxon>
        <taxon>Nematocera</taxon>
        <taxon>Chironomoidea</taxon>
        <taxon>Ceratopogonidae</taxon>
        <taxon>Ceratopogoninae</taxon>
        <taxon>Culicoides</taxon>
        <taxon>Monoculicoides</taxon>
    </lineage>
</organism>
<sequence length="381" mass="45220">MAHDNMSFCERIISEINQVFLKDRDLSSFEIIPAETNQNNKSPVIHLEHNLGLESWCIKYVYEYSHKAVLKIKSNIVHSKQYYNCEDFIKYLNVAILINPDVATFWNLRRLLVEKNQLNQIREFNFSALVLSKKPKSNEAFAYRRWLYLFQISFSGAESIDWNIELGLCERCADKNASNYHAWSHRQWVLNKAEDLLKFEMFITEKYIRKHVHDYSCYHHRQFVLRKLYELNYYEPDEIQYKEITDLINVISKSLTPVTNRDELLALLLPSLSGLDMNETKLRCFLYCINYAASDIKFTEELRYMFGESPAFESHRRSMLKLMVDIIKLANSTNTMLIDCWQPFSKLIKVENTQNTFLLALRNLEAARNPEHRRWCKVFIG</sequence>
<comment type="similarity">
    <text evidence="1">Belongs to the protein prenyltransferase subunit alpha family.</text>
</comment>
<dbReference type="Pfam" id="PF01239">
    <property type="entry name" value="PPTA"/>
    <property type="match status" value="3"/>
</dbReference>
<dbReference type="Gene3D" id="1.25.40.120">
    <property type="entry name" value="Protein prenylyltransferase"/>
    <property type="match status" value="1"/>
</dbReference>
<dbReference type="AlphaFoldDB" id="A0A336LL56"/>
<evidence type="ECO:0000256" key="1">
    <source>
        <dbReference type="ARBA" id="ARBA00006734"/>
    </source>
</evidence>
<name>A0A336LL56_CULSO</name>
<dbReference type="GO" id="GO:0005737">
    <property type="term" value="C:cytoplasm"/>
    <property type="evidence" value="ECO:0007669"/>
    <property type="project" value="TreeGrafter"/>
</dbReference>
<dbReference type="GO" id="GO:0008318">
    <property type="term" value="F:protein prenyltransferase activity"/>
    <property type="evidence" value="ECO:0007669"/>
    <property type="project" value="InterPro"/>
</dbReference>
<gene>
    <name evidence="5" type="primary">CSON013647</name>
</gene>
<keyword evidence="3" id="KW-0808">Transferase</keyword>
<keyword evidence="4" id="KW-0677">Repeat</keyword>
<dbReference type="VEuPathDB" id="VectorBase:CSON013647"/>
<dbReference type="InterPro" id="IPR002088">
    <property type="entry name" value="Prenyl_trans_a"/>
</dbReference>
<evidence type="ECO:0000256" key="3">
    <source>
        <dbReference type="ARBA" id="ARBA00022679"/>
    </source>
</evidence>
<keyword evidence="2" id="KW-0637">Prenyltransferase</keyword>
<dbReference type="PANTHER" id="PTHR11129">
    <property type="entry name" value="PROTEIN FARNESYLTRANSFERASE ALPHA SUBUNIT/RAB GERANYLGERANYL TRANSFERASE ALPHA SUBUNIT"/>
    <property type="match status" value="1"/>
</dbReference>
<reference evidence="5" key="1">
    <citation type="submission" date="2018-07" db="EMBL/GenBank/DDBJ databases">
        <authorList>
            <person name="Quirk P.G."/>
            <person name="Krulwich T.A."/>
        </authorList>
    </citation>
    <scope>NUCLEOTIDE SEQUENCE</scope>
</reference>
<dbReference type="SUPFAM" id="SSF48439">
    <property type="entry name" value="Protein prenylyltransferase"/>
    <property type="match status" value="1"/>
</dbReference>
<accession>A0A336LL56</accession>
<evidence type="ECO:0000256" key="2">
    <source>
        <dbReference type="ARBA" id="ARBA00022602"/>
    </source>
</evidence>
<protein>
    <submittedName>
        <fullName evidence="5">CSON013647 protein</fullName>
    </submittedName>
</protein>
<dbReference type="EMBL" id="UFQT01000006">
    <property type="protein sequence ID" value="SSX17399.1"/>
    <property type="molecule type" value="Genomic_DNA"/>
</dbReference>
<evidence type="ECO:0000313" key="5">
    <source>
        <dbReference type="EMBL" id="SSX17399.1"/>
    </source>
</evidence>